<evidence type="ECO:0000259" key="1">
    <source>
        <dbReference type="Pfam" id="PF01609"/>
    </source>
</evidence>
<dbReference type="Proteomes" id="UP000187735">
    <property type="component" value="Chromosome"/>
</dbReference>
<dbReference type="OrthoDB" id="290144at2"/>
<dbReference type="PANTHER" id="PTHR37529:SF1">
    <property type="entry name" value="TRANSPOSASE INSG FOR INSERTION SEQUENCE ELEMENT IS4-RELATED"/>
    <property type="match status" value="1"/>
</dbReference>
<dbReference type="GO" id="GO:0006313">
    <property type="term" value="P:DNA transposition"/>
    <property type="evidence" value="ECO:0007669"/>
    <property type="project" value="InterPro"/>
</dbReference>
<dbReference type="GO" id="GO:0003677">
    <property type="term" value="F:DNA binding"/>
    <property type="evidence" value="ECO:0007669"/>
    <property type="project" value="InterPro"/>
</dbReference>
<dbReference type="EMBL" id="CP017641">
    <property type="protein sequence ID" value="APZ93432.1"/>
    <property type="molecule type" value="Genomic_DNA"/>
</dbReference>
<dbReference type="STRING" id="1891926.Fuma_03049"/>
<dbReference type="RefSeq" id="WP_077024894.1">
    <property type="nucleotide sequence ID" value="NZ_CP017641.1"/>
</dbReference>
<dbReference type="GO" id="GO:0004803">
    <property type="term" value="F:transposase activity"/>
    <property type="evidence" value="ECO:0007669"/>
    <property type="project" value="InterPro"/>
</dbReference>
<proteinExistence type="predicted"/>
<dbReference type="AlphaFoldDB" id="A0A1P8WHA7"/>
<protein>
    <submittedName>
        <fullName evidence="2">Transposase DDE domain protein</fullName>
    </submittedName>
</protein>
<evidence type="ECO:0000313" key="2">
    <source>
        <dbReference type="EMBL" id="APZ93432.1"/>
    </source>
</evidence>
<dbReference type="InterPro" id="IPR047952">
    <property type="entry name" value="Transpos_IS4"/>
</dbReference>
<dbReference type="PANTHER" id="PTHR37529">
    <property type="entry name" value="TRANSPOSASE INSG FOR INSERTION SEQUENCE ELEMENT IS4-RELATED"/>
    <property type="match status" value="1"/>
</dbReference>
<dbReference type="Pfam" id="PF01609">
    <property type="entry name" value="DDE_Tnp_1"/>
    <property type="match status" value="1"/>
</dbReference>
<organism evidence="2 3">
    <name type="scientific">Fuerstiella marisgermanici</name>
    <dbReference type="NCBI Taxonomy" id="1891926"/>
    <lineage>
        <taxon>Bacteria</taxon>
        <taxon>Pseudomonadati</taxon>
        <taxon>Planctomycetota</taxon>
        <taxon>Planctomycetia</taxon>
        <taxon>Planctomycetales</taxon>
        <taxon>Planctomycetaceae</taxon>
        <taxon>Fuerstiella</taxon>
    </lineage>
</organism>
<dbReference type="KEGG" id="fmr:Fuma_03049"/>
<dbReference type="NCBIfam" id="NF033592">
    <property type="entry name" value="transpos_IS4_1"/>
    <property type="match status" value="1"/>
</dbReference>
<accession>A0A1P8WHA7</accession>
<feature type="domain" description="Transposase IS4-like" evidence="1">
    <location>
        <begin position="133"/>
        <end position="371"/>
    </location>
</feature>
<dbReference type="InterPro" id="IPR012337">
    <property type="entry name" value="RNaseH-like_sf"/>
</dbReference>
<dbReference type="SUPFAM" id="SSF53098">
    <property type="entry name" value="Ribonuclease H-like"/>
    <property type="match status" value="1"/>
</dbReference>
<sequence length="473" mass="54570">MRYSKHGWFREQFGVLRRQFLQEGELPFTSVLSEETISPALQEIDACWKDRIFSPLVTLWVFLGQVLSIDHSCRGAVARLVTHRVSQGRPPCSAKTGAYCQARKRLPERFFATITAMVGRALDSQVEKKWLWKDRCVYMFDGTTVNMPDTVENQEAYPQTYNQKPGLGFPIARVGAIVSLSCGAILNLGFRKYAGKGQGEVSLLRELWDVLRPRDVLLADSLMCNWTSIAMLTERRFELVSRLNKANRKADFRRGERLGKDDHIVRWQKPNSIRALDRKAYNALPASVTVREVRVRVQQPGFRTQVFVVVTTLLDPKQVTPKDLADLYRARWHNELDLRSIKCSLQMDVLRCKTPDLVRKEIWTHVLAYNLIRTVMAQSASRHGIEPRTISFKGTLQMLEAFQPLIAYHGHRGADYRIALYHGLLDSIAQHRVGNRPNRFEPRKRKHWPKKLDRMTKPRHVLKQEMLKGVSNI</sequence>
<gene>
    <name evidence="2" type="ORF">Fuma_03049</name>
</gene>
<evidence type="ECO:0000313" key="3">
    <source>
        <dbReference type="Proteomes" id="UP000187735"/>
    </source>
</evidence>
<dbReference type="InterPro" id="IPR002559">
    <property type="entry name" value="Transposase_11"/>
</dbReference>
<reference evidence="2 3" key="1">
    <citation type="journal article" date="2016" name="Front. Microbiol.">
        <title>Fuerstia marisgermanicae gen. nov., sp. nov., an Unusual Member of the Phylum Planctomycetes from the German Wadden Sea.</title>
        <authorList>
            <person name="Kohn T."/>
            <person name="Heuer A."/>
            <person name="Jogler M."/>
            <person name="Vollmers J."/>
            <person name="Boedeker C."/>
            <person name="Bunk B."/>
            <person name="Rast P."/>
            <person name="Borchert D."/>
            <person name="Glockner I."/>
            <person name="Freese H.M."/>
            <person name="Klenk H.P."/>
            <person name="Overmann J."/>
            <person name="Kaster A.K."/>
            <person name="Rohde M."/>
            <person name="Wiegand S."/>
            <person name="Jogler C."/>
        </authorList>
    </citation>
    <scope>NUCLEOTIDE SEQUENCE [LARGE SCALE GENOMIC DNA]</scope>
    <source>
        <strain evidence="2 3">NH11</strain>
    </source>
</reference>
<name>A0A1P8WHA7_9PLAN</name>
<keyword evidence="3" id="KW-1185">Reference proteome</keyword>